<dbReference type="AlphaFoldDB" id="A0A0R3VX01"/>
<protein>
    <submittedName>
        <fullName evidence="2 4">Uncharacterized protein</fullName>
    </submittedName>
</protein>
<dbReference type="Proteomes" id="UP000282613">
    <property type="component" value="Unassembled WGS sequence"/>
</dbReference>
<name>A0A0R3VX01_TAEAS</name>
<evidence type="ECO:0000313" key="4">
    <source>
        <dbReference type="WBParaSite" id="TASK_0000194501-mRNA-1"/>
    </source>
</evidence>
<evidence type="ECO:0000313" key="3">
    <source>
        <dbReference type="Proteomes" id="UP000282613"/>
    </source>
</evidence>
<reference evidence="2 3" key="2">
    <citation type="submission" date="2018-11" db="EMBL/GenBank/DDBJ databases">
        <authorList>
            <consortium name="Pathogen Informatics"/>
        </authorList>
    </citation>
    <scope>NUCLEOTIDE SEQUENCE [LARGE SCALE GENOMIC DNA]</scope>
</reference>
<reference evidence="4" key="1">
    <citation type="submission" date="2017-02" db="UniProtKB">
        <authorList>
            <consortium name="WormBaseParasite"/>
        </authorList>
    </citation>
    <scope>IDENTIFICATION</scope>
</reference>
<dbReference type="WBParaSite" id="TASK_0000194501-mRNA-1">
    <property type="protein sequence ID" value="TASK_0000194501-mRNA-1"/>
    <property type="gene ID" value="TASK_0000194501"/>
</dbReference>
<gene>
    <name evidence="2" type="ORF">TASK_LOCUS1946</name>
</gene>
<feature type="region of interest" description="Disordered" evidence="1">
    <location>
        <begin position="1"/>
        <end position="33"/>
    </location>
</feature>
<keyword evidence="3" id="KW-1185">Reference proteome</keyword>
<evidence type="ECO:0000313" key="2">
    <source>
        <dbReference type="EMBL" id="VDK23992.1"/>
    </source>
</evidence>
<sequence length="176" mass="19366">MAIQKRCVAGAVGSSPPPPPSADSCDIDGGGNACYPPPQQANQLLVQKVEEEEEEEVGGDDDLCLTEERKEGPPSVASLTPFPFPPPLLFHRADLCLPPPSPFVSTSLPSFLLLSFIRIHLDHRSSHRRLLLQLPLVLYFHTLSHKTMTRSICSNRIDLIPDVIDEPSPRPPYLSQ</sequence>
<evidence type="ECO:0000256" key="1">
    <source>
        <dbReference type="SAM" id="MobiDB-lite"/>
    </source>
</evidence>
<accession>A0A0R3VX01</accession>
<dbReference type="EMBL" id="UYRS01000763">
    <property type="protein sequence ID" value="VDK23992.1"/>
    <property type="molecule type" value="Genomic_DNA"/>
</dbReference>
<organism evidence="4">
    <name type="scientific">Taenia asiatica</name>
    <name type="common">Asian tapeworm</name>
    <dbReference type="NCBI Taxonomy" id="60517"/>
    <lineage>
        <taxon>Eukaryota</taxon>
        <taxon>Metazoa</taxon>
        <taxon>Spiralia</taxon>
        <taxon>Lophotrochozoa</taxon>
        <taxon>Platyhelminthes</taxon>
        <taxon>Cestoda</taxon>
        <taxon>Eucestoda</taxon>
        <taxon>Cyclophyllidea</taxon>
        <taxon>Taeniidae</taxon>
        <taxon>Taenia</taxon>
    </lineage>
</organism>
<proteinExistence type="predicted"/>